<sequence length="112" mass="12989">MLEKHYSLDGLITTTAHHYKHQNHQRIYVFYCKWLEERNHVLGQYLLWFAKLCKVSSPTNLELTKKFKRTNSALAPKGNTIFLLSSLPATTTTTTTTTATTTTTKHDFHYKL</sequence>
<dbReference type="Proteomes" id="UP000092445">
    <property type="component" value="Unassembled WGS sequence"/>
</dbReference>
<proteinExistence type="predicted"/>
<keyword evidence="2" id="KW-1185">Reference proteome</keyword>
<evidence type="ECO:0000313" key="1">
    <source>
        <dbReference type="EnsemblMetazoa" id="GPAI000185-PA"/>
    </source>
</evidence>
<name>A0A1A9Z0D5_GLOPL</name>
<dbReference type="EnsemblMetazoa" id="GPAI000185-RA">
    <property type="protein sequence ID" value="GPAI000185-PA"/>
    <property type="gene ID" value="GPAI000185"/>
</dbReference>
<protein>
    <submittedName>
        <fullName evidence="1">Uncharacterized protein</fullName>
    </submittedName>
</protein>
<dbReference type="VEuPathDB" id="VectorBase:GPAI000185"/>
<organism evidence="1 2">
    <name type="scientific">Glossina pallidipes</name>
    <name type="common">Tsetse fly</name>
    <dbReference type="NCBI Taxonomy" id="7398"/>
    <lineage>
        <taxon>Eukaryota</taxon>
        <taxon>Metazoa</taxon>
        <taxon>Ecdysozoa</taxon>
        <taxon>Arthropoda</taxon>
        <taxon>Hexapoda</taxon>
        <taxon>Insecta</taxon>
        <taxon>Pterygota</taxon>
        <taxon>Neoptera</taxon>
        <taxon>Endopterygota</taxon>
        <taxon>Diptera</taxon>
        <taxon>Brachycera</taxon>
        <taxon>Muscomorpha</taxon>
        <taxon>Hippoboscoidea</taxon>
        <taxon>Glossinidae</taxon>
        <taxon>Glossina</taxon>
    </lineage>
</organism>
<reference evidence="1" key="2">
    <citation type="submission" date="2020-05" db="UniProtKB">
        <authorList>
            <consortium name="EnsemblMetazoa"/>
        </authorList>
    </citation>
    <scope>IDENTIFICATION</scope>
    <source>
        <strain evidence="1">IAEA</strain>
    </source>
</reference>
<reference evidence="2" key="1">
    <citation type="submission" date="2014-03" db="EMBL/GenBank/DDBJ databases">
        <authorList>
            <person name="Aksoy S."/>
            <person name="Warren W."/>
            <person name="Wilson R.K."/>
        </authorList>
    </citation>
    <scope>NUCLEOTIDE SEQUENCE [LARGE SCALE GENOMIC DNA]</scope>
    <source>
        <strain evidence="2">IAEA</strain>
    </source>
</reference>
<evidence type="ECO:0000313" key="2">
    <source>
        <dbReference type="Proteomes" id="UP000092445"/>
    </source>
</evidence>
<accession>A0A1A9Z0D5</accession>
<dbReference type="AlphaFoldDB" id="A0A1A9Z0D5"/>